<name>A0A8S8ZQP7_SORMA</name>
<feature type="compositionally biased region" description="Basic residues" evidence="1">
    <location>
        <begin position="109"/>
        <end position="129"/>
    </location>
</feature>
<feature type="region of interest" description="Disordered" evidence="1">
    <location>
        <begin position="29"/>
        <end position="129"/>
    </location>
</feature>
<dbReference type="EMBL" id="NMPR01000069">
    <property type="protein sequence ID" value="KAA8631749.1"/>
    <property type="molecule type" value="Genomic_DNA"/>
</dbReference>
<protein>
    <submittedName>
        <fullName evidence="2">Uncharacterized protein</fullName>
    </submittedName>
</protein>
<dbReference type="VEuPathDB" id="FungiDB:SMAC_01139"/>
<proteinExistence type="predicted"/>
<feature type="compositionally biased region" description="Basic and acidic residues" evidence="1">
    <location>
        <begin position="81"/>
        <end position="93"/>
    </location>
</feature>
<evidence type="ECO:0000313" key="2">
    <source>
        <dbReference type="EMBL" id="KAA8631749.1"/>
    </source>
</evidence>
<feature type="compositionally biased region" description="Basic residues" evidence="1">
    <location>
        <begin position="54"/>
        <end position="80"/>
    </location>
</feature>
<dbReference type="Proteomes" id="UP000433876">
    <property type="component" value="Unassembled WGS sequence"/>
</dbReference>
<evidence type="ECO:0000313" key="3">
    <source>
        <dbReference type="Proteomes" id="UP000433876"/>
    </source>
</evidence>
<evidence type="ECO:0000256" key="1">
    <source>
        <dbReference type="SAM" id="MobiDB-lite"/>
    </source>
</evidence>
<accession>A0A8S8ZQP7</accession>
<organism evidence="2 3">
    <name type="scientific">Sordaria macrospora</name>
    <dbReference type="NCBI Taxonomy" id="5147"/>
    <lineage>
        <taxon>Eukaryota</taxon>
        <taxon>Fungi</taxon>
        <taxon>Dikarya</taxon>
        <taxon>Ascomycota</taxon>
        <taxon>Pezizomycotina</taxon>
        <taxon>Sordariomycetes</taxon>
        <taxon>Sordariomycetidae</taxon>
        <taxon>Sordariales</taxon>
        <taxon>Sordariaceae</taxon>
        <taxon>Sordaria</taxon>
    </lineage>
</organism>
<gene>
    <name evidence="2" type="ORF">SMACR_01139</name>
</gene>
<sequence length="129" mass="14914">MKASTVHIFSCNLILSDHRFLLSNPHLTPIQHVHPQSHSPDKTTTNSSTPKDLHHPHHPLGRLHQRHSRLAYRPTSRGRRRPDCSRGPHDTQGQHRTSRLRQAQVPRLASRRALHGQQRKRLLRRPGIP</sequence>
<dbReference type="AlphaFoldDB" id="A0A8S8ZQP7"/>
<comment type="caution">
    <text evidence="2">The sequence shown here is derived from an EMBL/GenBank/DDBJ whole genome shotgun (WGS) entry which is preliminary data.</text>
</comment>
<reference evidence="2 3" key="1">
    <citation type="submission" date="2017-07" db="EMBL/GenBank/DDBJ databases">
        <title>Genome sequence of the Sordaria macrospora wild type strain R19027.</title>
        <authorList>
            <person name="Nowrousian M."/>
            <person name="Teichert I."/>
            <person name="Kueck U."/>
        </authorList>
    </citation>
    <scope>NUCLEOTIDE SEQUENCE [LARGE SCALE GENOMIC DNA]</scope>
    <source>
        <strain evidence="2 3">R19027</strain>
        <tissue evidence="2">Mycelium</tissue>
    </source>
</reference>
<feature type="compositionally biased region" description="Polar residues" evidence="1">
    <location>
        <begin position="34"/>
        <end position="50"/>
    </location>
</feature>